<dbReference type="AlphaFoldDB" id="A0A9Q8QE23"/>
<evidence type="ECO:0000313" key="3">
    <source>
        <dbReference type="Proteomes" id="UP000829364"/>
    </source>
</evidence>
<feature type="compositionally biased region" description="Basic residues" evidence="1">
    <location>
        <begin position="832"/>
        <end position="845"/>
    </location>
</feature>
<dbReference type="Proteomes" id="UP000829364">
    <property type="component" value="Chromosome 3"/>
</dbReference>
<feature type="region of interest" description="Disordered" evidence="1">
    <location>
        <begin position="705"/>
        <end position="908"/>
    </location>
</feature>
<gene>
    <name evidence="2" type="ORF">JDV02_003576</name>
</gene>
<feature type="compositionally biased region" description="Basic and acidic residues" evidence="1">
    <location>
        <begin position="846"/>
        <end position="861"/>
    </location>
</feature>
<feature type="compositionally biased region" description="Basic residues" evidence="1">
    <location>
        <begin position="44"/>
        <end position="53"/>
    </location>
</feature>
<sequence>MGPLSAGQESISSDGRRVTRQAANRLQHVSSVPGGHRPSPVDKRRARKRPKPLRHRAVLALDVGMTATRACLVNLDRDEATVIIPSDTTYGHNGNVYCDCDFPSTASPFKSDSEPSQCLGFGAEVHSKSIPLKLYWIAVEGLNLQCRRQESKLRQLRRLFPPVNDLFLEVNGTGGSKRERIAHRRRVFQRLRDIFVAHLQQVKSQVDVNASHHGYDVVVVTATLPPAWTPRTQRNYLKLLREVWTDIPASDFHWLEESEAIGHLLLRSNNIDVKEKRQLTTYLQADFGGHTLSTYTFELVRQRDGANTAFFSTSASTCAYGGSELHTLLVKEHIEKQIKCDLDLTDDETRYLLEDCLDYYRRRLRAKMTSKSFVVRGCKSRDDDKLMTFDISSETSESFYDMCFATPLRSLFKKINEHASTHAAVVLTGGSFLNNTILKEVKRKIEEAGMTCITTDKFRLTGNRSASACVGAAFALKNTVTVREFLERAVFAVRDVGSTSSYTARAILDRGVSLEETFDLGEDAEIVCHPWQARWDRINELGRRQGKAIKTVPCQKTYGFHTLRRYKCKGKCKVALLYEPENEQHGDQLVMTISTQNSLSSVSSSRRGRTVTRTIPIFYDPGPCVVFVDQDNYNAYPEADKSDLNRRRRNAASNAPTTGQVELDAAEGEGDGDDHQVPGVDDDAAAQTDVSMLRYISEAALKHSYWPPENPVDETEVDDETEPVDETEVDDIETGPDGEDAPDEGDMPEYEPELGGGSEMASGDNMALEDEPGQGHHDHDHEHNTDPASEGPLTGHYNSRTNLPGGRNTGMSIDCVLNPPSDADQVGEHTRRPTPSRHQQRHRRLEHGDGGSDGVKTHRADTICCARTPPTIGHSKSPRTSSSKRKAANAYGTASPSAKRRAALPGRQ</sequence>
<evidence type="ECO:0000313" key="2">
    <source>
        <dbReference type="EMBL" id="UNI17206.1"/>
    </source>
</evidence>
<feature type="compositionally biased region" description="Acidic residues" evidence="1">
    <location>
        <begin position="711"/>
        <end position="752"/>
    </location>
</feature>
<evidence type="ECO:0000256" key="1">
    <source>
        <dbReference type="SAM" id="MobiDB-lite"/>
    </source>
</evidence>
<dbReference type="EMBL" id="CP086356">
    <property type="protein sequence ID" value="UNI17206.1"/>
    <property type="molecule type" value="Genomic_DNA"/>
</dbReference>
<dbReference type="InterPro" id="IPR043129">
    <property type="entry name" value="ATPase_NBD"/>
</dbReference>
<protein>
    <submittedName>
        <fullName evidence="2">Uncharacterized protein</fullName>
    </submittedName>
</protein>
<dbReference type="GeneID" id="72065533"/>
<feature type="compositionally biased region" description="Polar residues" evidence="1">
    <location>
        <begin position="21"/>
        <end position="30"/>
    </location>
</feature>
<feature type="region of interest" description="Disordered" evidence="1">
    <location>
        <begin position="637"/>
        <end position="681"/>
    </location>
</feature>
<accession>A0A9Q8QE23</accession>
<feature type="region of interest" description="Disordered" evidence="1">
    <location>
        <begin position="1"/>
        <end position="53"/>
    </location>
</feature>
<proteinExistence type="predicted"/>
<dbReference type="SUPFAM" id="SSF53067">
    <property type="entry name" value="Actin-like ATPase domain"/>
    <property type="match status" value="1"/>
</dbReference>
<keyword evidence="3" id="KW-1185">Reference proteome</keyword>
<dbReference type="KEGG" id="ptkz:JDV02_003576"/>
<feature type="compositionally biased region" description="Basic and acidic residues" evidence="1">
    <location>
        <begin position="773"/>
        <end position="785"/>
    </location>
</feature>
<dbReference type="RefSeq" id="XP_047840687.1">
    <property type="nucleotide sequence ID" value="XM_047984712.1"/>
</dbReference>
<reference evidence="2" key="1">
    <citation type="submission" date="2021-11" db="EMBL/GenBank/DDBJ databases">
        <title>Purpureocillium_takamizusanense_genome.</title>
        <authorList>
            <person name="Nguyen N.-H."/>
        </authorList>
    </citation>
    <scope>NUCLEOTIDE SEQUENCE</scope>
    <source>
        <strain evidence="2">PT3</strain>
    </source>
</reference>
<dbReference type="OrthoDB" id="3819888at2759"/>
<name>A0A9Q8QE23_9HYPO</name>
<organism evidence="2 3">
    <name type="scientific">Purpureocillium takamizusanense</name>
    <dbReference type="NCBI Taxonomy" id="2060973"/>
    <lineage>
        <taxon>Eukaryota</taxon>
        <taxon>Fungi</taxon>
        <taxon>Dikarya</taxon>
        <taxon>Ascomycota</taxon>
        <taxon>Pezizomycotina</taxon>
        <taxon>Sordariomycetes</taxon>
        <taxon>Hypocreomycetidae</taxon>
        <taxon>Hypocreales</taxon>
        <taxon>Ophiocordycipitaceae</taxon>
        <taxon>Purpureocillium</taxon>
    </lineage>
</organism>